<dbReference type="PROSITE" id="PS01081">
    <property type="entry name" value="HTH_TETR_1"/>
    <property type="match status" value="1"/>
</dbReference>
<dbReference type="InterPro" id="IPR001647">
    <property type="entry name" value="HTH_TetR"/>
</dbReference>
<dbReference type="Pfam" id="PF00440">
    <property type="entry name" value="TetR_N"/>
    <property type="match status" value="1"/>
</dbReference>
<dbReference type="InterPro" id="IPR036271">
    <property type="entry name" value="Tet_transcr_reg_TetR-rel_C_sf"/>
</dbReference>
<feature type="DNA-binding region" description="H-T-H motif" evidence="4">
    <location>
        <begin position="35"/>
        <end position="54"/>
    </location>
</feature>
<evidence type="ECO:0000256" key="4">
    <source>
        <dbReference type="PROSITE-ProRule" id="PRU00335"/>
    </source>
</evidence>
<dbReference type="SUPFAM" id="SSF48498">
    <property type="entry name" value="Tetracyclin repressor-like, C-terminal domain"/>
    <property type="match status" value="1"/>
</dbReference>
<evidence type="ECO:0000259" key="5">
    <source>
        <dbReference type="PROSITE" id="PS50977"/>
    </source>
</evidence>
<dbReference type="SUPFAM" id="SSF46689">
    <property type="entry name" value="Homeodomain-like"/>
    <property type="match status" value="1"/>
</dbReference>
<keyword evidence="1" id="KW-0805">Transcription regulation</keyword>
<name>A0ABY1NQ51_9HYPH</name>
<dbReference type="InterPro" id="IPR023772">
    <property type="entry name" value="DNA-bd_HTH_TetR-type_CS"/>
</dbReference>
<dbReference type="PANTHER" id="PTHR47506:SF1">
    <property type="entry name" value="HTH-TYPE TRANSCRIPTIONAL REGULATOR YJDC"/>
    <property type="match status" value="1"/>
</dbReference>
<dbReference type="Proteomes" id="UP001157914">
    <property type="component" value="Unassembled WGS sequence"/>
</dbReference>
<reference evidence="6 7" key="1">
    <citation type="submission" date="2017-05" db="EMBL/GenBank/DDBJ databases">
        <authorList>
            <person name="Varghese N."/>
            <person name="Submissions S."/>
        </authorList>
    </citation>
    <scope>NUCLEOTIDE SEQUENCE [LARGE SCALE GENOMIC DNA]</scope>
    <source>
        <strain evidence="6 7">DSM 15949</strain>
    </source>
</reference>
<dbReference type="PANTHER" id="PTHR47506">
    <property type="entry name" value="TRANSCRIPTIONAL REGULATORY PROTEIN"/>
    <property type="match status" value="1"/>
</dbReference>
<keyword evidence="2 4" id="KW-0238">DNA-binding</keyword>
<dbReference type="EMBL" id="FXTT01000002">
    <property type="protein sequence ID" value="SMP15359.1"/>
    <property type="molecule type" value="Genomic_DNA"/>
</dbReference>
<sequence length="209" mass="22728">MSKQANRGRPRQFDDDIALDQIMHVFWKNGYSSTSLDQIAAATGLNRPSLYAAFGSKKDMYLKVVNRFADRMNAHLKQAGEKESGAAPKLKSIFSAAIDLYTGSTDVSDASLGCLAISTLQSEAVTDPDFQAALDEVLMRMDAGFTALLKREMGGSLPEDAAEIAGSQLAMFLHGLSVRARIGHKPGTLKLLANDVIEKLVRHEKTPDR</sequence>
<dbReference type="InterPro" id="IPR009057">
    <property type="entry name" value="Homeodomain-like_sf"/>
</dbReference>
<accession>A0ABY1NQ51</accession>
<evidence type="ECO:0000256" key="3">
    <source>
        <dbReference type="ARBA" id="ARBA00023163"/>
    </source>
</evidence>
<dbReference type="Gene3D" id="1.10.10.60">
    <property type="entry name" value="Homeodomain-like"/>
    <property type="match status" value="1"/>
</dbReference>
<organism evidence="6 7">
    <name type="scientific">Roseibium denhamense</name>
    <dbReference type="NCBI Taxonomy" id="76305"/>
    <lineage>
        <taxon>Bacteria</taxon>
        <taxon>Pseudomonadati</taxon>
        <taxon>Pseudomonadota</taxon>
        <taxon>Alphaproteobacteria</taxon>
        <taxon>Hyphomicrobiales</taxon>
        <taxon>Stappiaceae</taxon>
        <taxon>Roseibium</taxon>
    </lineage>
</organism>
<dbReference type="RefSeq" id="WP_155194533.1">
    <property type="nucleotide sequence ID" value="NZ_BAAAEA010000003.1"/>
</dbReference>
<keyword evidence="7" id="KW-1185">Reference proteome</keyword>
<evidence type="ECO:0000256" key="1">
    <source>
        <dbReference type="ARBA" id="ARBA00023015"/>
    </source>
</evidence>
<evidence type="ECO:0000313" key="6">
    <source>
        <dbReference type="EMBL" id="SMP15359.1"/>
    </source>
</evidence>
<feature type="domain" description="HTH tetR-type" evidence="5">
    <location>
        <begin position="12"/>
        <end position="72"/>
    </location>
</feature>
<gene>
    <name evidence="6" type="ORF">SAMN06265374_1574</name>
</gene>
<evidence type="ECO:0000313" key="7">
    <source>
        <dbReference type="Proteomes" id="UP001157914"/>
    </source>
</evidence>
<evidence type="ECO:0000256" key="2">
    <source>
        <dbReference type="ARBA" id="ARBA00023125"/>
    </source>
</evidence>
<keyword evidence="3" id="KW-0804">Transcription</keyword>
<proteinExistence type="predicted"/>
<comment type="caution">
    <text evidence="6">The sequence shown here is derived from an EMBL/GenBank/DDBJ whole genome shotgun (WGS) entry which is preliminary data.</text>
</comment>
<dbReference type="Gene3D" id="1.10.357.10">
    <property type="entry name" value="Tetracycline Repressor, domain 2"/>
    <property type="match status" value="1"/>
</dbReference>
<protein>
    <submittedName>
        <fullName evidence="6">Transcriptional regulator, TetR family</fullName>
    </submittedName>
</protein>
<dbReference type="PROSITE" id="PS50977">
    <property type="entry name" value="HTH_TETR_2"/>
    <property type="match status" value="1"/>
</dbReference>